<accession>A0A9I9DCP2</accession>
<dbReference type="InterPro" id="IPR011013">
    <property type="entry name" value="Gal_mutarotase_sf_dom"/>
</dbReference>
<dbReference type="GO" id="GO:0030246">
    <property type="term" value="F:carbohydrate binding"/>
    <property type="evidence" value="ECO:0007669"/>
    <property type="project" value="InterPro"/>
</dbReference>
<evidence type="ECO:0000256" key="4">
    <source>
        <dbReference type="ARBA" id="ARBA00023235"/>
    </source>
</evidence>
<comment type="similarity">
    <text evidence="2">Belongs to the glucose-6-phosphate 1-epimerase family.</text>
</comment>
<dbReference type="GO" id="GO:0005737">
    <property type="term" value="C:cytoplasm"/>
    <property type="evidence" value="ECO:0007669"/>
    <property type="project" value="TreeGrafter"/>
</dbReference>
<dbReference type="CDD" id="cd09020">
    <property type="entry name" value="D-hex-6-P-epi_like"/>
    <property type="match status" value="1"/>
</dbReference>
<dbReference type="PANTHER" id="PTHR11122:SF39">
    <property type="entry name" value="GLUCOSE-6-PHOSPHATE 1-EPIMERASE"/>
    <property type="match status" value="1"/>
</dbReference>
<evidence type="ECO:0000256" key="2">
    <source>
        <dbReference type="ARBA" id="ARBA00005866"/>
    </source>
</evidence>
<name>A0A9I9DCP2_CUCME</name>
<dbReference type="EnsemblPlants" id="MELO3C016374.2.1">
    <property type="protein sequence ID" value="MELO3C016374.2.1"/>
    <property type="gene ID" value="MELO3C016374.2"/>
</dbReference>
<dbReference type="AlphaFoldDB" id="A0A9I9DCP2"/>
<evidence type="ECO:0000256" key="1">
    <source>
        <dbReference type="ARBA" id="ARBA00001096"/>
    </source>
</evidence>
<dbReference type="GO" id="GO:0047938">
    <property type="term" value="F:glucose-6-phosphate 1-epimerase activity"/>
    <property type="evidence" value="ECO:0007669"/>
    <property type="project" value="UniProtKB-EC"/>
</dbReference>
<keyword evidence="4" id="KW-0413">Isomerase</keyword>
<dbReference type="InterPro" id="IPR014718">
    <property type="entry name" value="GH-type_carb-bd"/>
</dbReference>
<dbReference type="InterPro" id="IPR025532">
    <property type="entry name" value="G6P_1-epimerase"/>
</dbReference>
<dbReference type="Gene3D" id="2.70.98.10">
    <property type="match status" value="1"/>
</dbReference>
<organism evidence="5">
    <name type="scientific">Cucumis melo</name>
    <name type="common">Muskmelon</name>
    <dbReference type="NCBI Taxonomy" id="3656"/>
    <lineage>
        <taxon>Eukaryota</taxon>
        <taxon>Viridiplantae</taxon>
        <taxon>Streptophyta</taxon>
        <taxon>Embryophyta</taxon>
        <taxon>Tracheophyta</taxon>
        <taxon>Spermatophyta</taxon>
        <taxon>Magnoliopsida</taxon>
        <taxon>eudicotyledons</taxon>
        <taxon>Gunneridae</taxon>
        <taxon>Pentapetalae</taxon>
        <taxon>rosids</taxon>
        <taxon>fabids</taxon>
        <taxon>Cucurbitales</taxon>
        <taxon>Cucurbitaceae</taxon>
        <taxon>Benincaseae</taxon>
        <taxon>Cucumis</taxon>
    </lineage>
</organism>
<dbReference type="Pfam" id="PF01263">
    <property type="entry name" value="Aldose_epim"/>
    <property type="match status" value="1"/>
</dbReference>
<dbReference type="PANTHER" id="PTHR11122">
    <property type="entry name" value="APOSPORY-ASSOCIATED PROTEIN C-RELATED"/>
    <property type="match status" value="1"/>
</dbReference>
<proteinExistence type="inferred from homology"/>
<evidence type="ECO:0000256" key="3">
    <source>
        <dbReference type="ARBA" id="ARBA00012083"/>
    </source>
</evidence>
<dbReference type="GO" id="GO:0005975">
    <property type="term" value="P:carbohydrate metabolic process"/>
    <property type="evidence" value="ECO:0007669"/>
    <property type="project" value="InterPro"/>
</dbReference>
<protein>
    <recommendedName>
        <fullName evidence="3">glucose-6-phosphate 1-epimerase</fullName>
        <ecNumber evidence="3">5.1.3.15</ecNumber>
    </recommendedName>
</protein>
<comment type="catalytic activity">
    <reaction evidence="1">
        <text>alpha-D-glucose 6-phosphate = beta-D-glucose 6-phosphate</text>
        <dbReference type="Rhea" id="RHEA:16249"/>
        <dbReference type="ChEBI" id="CHEBI:58225"/>
        <dbReference type="ChEBI" id="CHEBI:58247"/>
        <dbReference type="EC" id="5.1.3.15"/>
    </reaction>
</comment>
<sequence>MTTHHLGGVHTSTFGRLLPLSLYAQFVMHGETVRERRAIFEKHERVREREIPFHVREVLFGNFHIFPLPQICGAADKTRISAFLPAQYNSPQHCQWTATVNQDGFEITMSISCMKIALPTQYSPCVRPANRGVAVASLRGDFATLGVSVTEGEGNLPKVVLTSPSGSEADVYLYGGCITSWRLANGKDLLFVRPDAVFNKKKPIRLRSSCASGGIPHCFPQFGPGPIQQHGFARNVDWSVFDSESVEGNPGVTLELKDDSYSRSMWDFSFHALYKIILSERSLSTELIIKNTDKKPFSFTTALHTYFHASISGVKVRGLKGCKTLNKDPDPTNPLEGVEESDVVSFPGFVDCVYLDAPGELNLDNGLGDNILISNTNWSDAVLWNPHLQMEACYKDFVCVENAKIRKVQLEPDQSWTATQELRIA</sequence>
<dbReference type="InterPro" id="IPR008183">
    <property type="entry name" value="Aldose_1/G6P_1-epimerase"/>
</dbReference>
<dbReference type="Gramene" id="MELO3C016374.2.1">
    <property type="protein sequence ID" value="MELO3C016374.2.1"/>
    <property type="gene ID" value="MELO3C016374.2"/>
</dbReference>
<evidence type="ECO:0000313" key="5">
    <source>
        <dbReference type="EnsemblPlants" id="MELO3C016374.2.1"/>
    </source>
</evidence>
<dbReference type="SUPFAM" id="SSF74650">
    <property type="entry name" value="Galactose mutarotase-like"/>
    <property type="match status" value="1"/>
</dbReference>
<dbReference type="EC" id="5.1.3.15" evidence="3"/>
<reference evidence="5" key="1">
    <citation type="submission" date="2023-03" db="UniProtKB">
        <authorList>
            <consortium name="EnsemblPlants"/>
        </authorList>
    </citation>
    <scope>IDENTIFICATION</scope>
</reference>